<keyword evidence="2" id="KW-0805">Transcription regulation</keyword>
<dbReference type="Pfam" id="PF00072">
    <property type="entry name" value="Response_reg"/>
    <property type="match status" value="1"/>
</dbReference>
<feature type="domain" description="Response regulatory" evidence="7">
    <location>
        <begin position="3"/>
        <end position="119"/>
    </location>
</feature>
<dbReference type="SUPFAM" id="SSF46894">
    <property type="entry name" value="C-terminal effector domain of the bipartite response regulators"/>
    <property type="match status" value="1"/>
</dbReference>
<dbReference type="PRINTS" id="PR00038">
    <property type="entry name" value="HTHLUXR"/>
</dbReference>
<dbReference type="CDD" id="cd17535">
    <property type="entry name" value="REC_NarL-like"/>
    <property type="match status" value="1"/>
</dbReference>
<evidence type="ECO:0000259" key="6">
    <source>
        <dbReference type="PROSITE" id="PS50043"/>
    </source>
</evidence>
<proteinExistence type="predicted"/>
<dbReference type="Proteomes" id="UP000326921">
    <property type="component" value="Chromosome"/>
</dbReference>
<dbReference type="KEGG" id="sphe:GFH32_13870"/>
<dbReference type="RefSeq" id="WP_153512169.1">
    <property type="nucleotide sequence ID" value="NZ_CP045652.1"/>
</dbReference>
<evidence type="ECO:0000259" key="7">
    <source>
        <dbReference type="PROSITE" id="PS50110"/>
    </source>
</evidence>
<protein>
    <submittedName>
        <fullName evidence="8">Response regulator</fullName>
    </submittedName>
</protein>
<evidence type="ECO:0000256" key="2">
    <source>
        <dbReference type="ARBA" id="ARBA00023015"/>
    </source>
</evidence>
<keyword evidence="1 5" id="KW-0597">Phosphoprotein</keyword>
<evidence type="ECO:0000313" key="9">
    <source>
        <dbReference type="Proteomes" id="UP000326921"/>
    </source>
</evidence>
<gene>
    <name evidence="8" type="ORF">GFH32_13870</name>
</gene>
<evidence type="ECO:0000313" key="8">
    <source>
        <dbReference type="EMBL" id="QGA27331.1"/>
    </source>
</evidence>
<dbReference type="GO" id="GO:0003677">
    <property type="term" value="F:DNA binding"/>
    <property type="evidence" value="ECO:0007669"/>
    <property type="project" value="UniProtKB-KW"/>
</dbReference>
<dbReference type="InterPro" id="IPR001789">
    <property type="entry name" value="Sig_transdc_resp-reg_receiver"/>
</dbReference>
<sequence>MKKILIADDHIIVRLGVSTAIKETLKNTEIVHAETYDEVYEKLTNGRFDMLLLDINMPGGNNIKVIKELLEIQPDLKILVFSSYDETLYALRYIEAGAAGYVNKTTSMTEFTNAINSIFERGKYMSDAIKDLYVQKLTTSKSKIDSLNPLYKLSNREMDVARHLIEGLGIIEVSSRLNLSSSTVSTYKSRIFEKLNVHNIPDLISLFKIHAEKE</sequence>
<evidence type="ECO:0000256" key="1">
    <source>
        <dbReference type="ARBA" id="ARBA00022553"/>
    </source>
</evidence>
<dbReference type="GO" id="GO:0000160">
    <property type="term" value="P:phosphorelay signal transduction system"/>
    <property type="evidence" value="ECO:0007669"/>
    <property type="project" value="InterPro"/>
</dbReference>
<dbReference type="EMBL" id="CP045652">
    <property type="protein sequence ID" value="QGA27331.1"/>
    <property type="molecule type" value="Genomic_DNA"/>
</dbReference>
<feature type="domain" description="HTH luxR-type" evidence="6">
    <location>
        <begin position="146"/>
        <end position="211"/>
    </location>
</feature>
<dbReference type="Gene3D" id="1.10.10.10">
    <property type="entry name" value="Winged helix-like DNA-binding domain superfamily/Winged helix DNA-binding domain"/>
    <property type="match status" value="1"/>
</dbReference>
<dbReference type="PANTHER" id="PTHR43214">
    <property type="entry name" value="TWO-COMPONENT RESPONSE REGULATOR"/>
    <property type="match status" value="1"/>
</dbReference>
<keyword evidence="4" id="KW-0804">Transcription</keyword>
<dbReference type="SMART" id="SM00421">
    <property type="entry name" value="HTH_LUXR"/>
    <property type="match status" value="1"/>
</dbReference>
<dbReference type="InterPro" id="IPR011006">
    <property type="entry name" value="CheY-like_superfamily"/>
</dbReference>
<dbReference type="GO" id="GO:0006355">
    <property type="term" value="P:regulation of DNA-templated transcription"/>
    <property type="evidence" value="ECO:0007669"/>
    <property type="project" value="InterPro"/>
</dbReference>
<dbReference type="AlphaFoldDB" id="A0A5Q0QEF6"/>
<evidence type="ECO:0000256" key="3">
    <source>
        <dbReference type="ARBA" id="ARBA00023125"/>
    </source>
</evidence>
<dbReference type="PANTHER" id="PTHR43214:SF41">
    <property type="entry name" value="NITRATE_NITRITE RESPONSE REGULATOR PROTEIN NARP"/>
    <property type="match status" value="1"/>
</dbReference>
<keyword evidence="9" id="KW-1185">Reference proteome</keyword>
<dbReference type="PROSITE" id="PS50043">
    <property type="entry name" value="HTH_LUXR_2"/>
    <property type="match status" value="1"/>
</dbReference>
<dbReference type="Gene3D" id="3.40.50.2300">
    <property type="match status" value="1"/>
</dbReference>
<accession>A0A5Q0QEF6</accession>
<organism evidence="8 9">
    <name type="scientific">Sphingobacterium zhuxiongii</name>
    <dbReference type="NCBI Taxonomy" id="2662364"/>
    <lineage>
        <taxon>Bacteria</taxon>
        <taxon>Pseudomonadati</taxon>
        <taxon>Bacteroidota</taxon>
        <taxon>Sphingobacteriia</taxon>
        <taxon>Sphingobacteriales</taxon>
        <taxon>Sphingobacteriaceae</taxon>
        <taxon>Sphingobacterium</taxon>
    </lineage>
</organism>
<dbReference type="Pfam" id="PF00196">
    <property type="entry name" value="GerE"/>
    <property type="match status" value="1"/>
</dbReference>
<dbReference type="SMART" id="SM00448">
    <property type="entry name" value="REC"/>
    <property type="match status" value="1"/>
</dbReference>
<evidence type="ECO:0000256" key="4">
    <source>
        <dbReference type="ARBA" id="ARBA00023163"/>
    </source>
</evidence>
<dbReference type="InterPro" id="IPR039420">
    <property type="entry name" value="WalR-like"/>
</dbReference>
<dbReference type="PROSITE" id="PS50110">
    <property type="entry name" value="RESPONSE_REGULATORY"/>
    <property type="match status" value="1"/>
</dbReference>
<reference evidence="8 9" key="1">
    <citation type="submission" date="2019-10" db="EMBL/GenBank/DDBJ databases">
        <authorList>
            <person name="Dong K."/>
        </authorList>
    </citation>
    <scope>NUCLEOTIDE SEQUENCE [LARGE SCALE GENOMIC DNA]</scope>
    <source>
        <strain evidence="9">dk4302</strain>
    </source>
</reference>
<dbReference type="CDD" id="cd06170">
    <property type="entry name" value="LuxR_C_like"/>
    <property type="match status" value="1"/>
</dbReference>
<dbReference type="InterPro" id="IPR058245">
    <property type="entry name" value="NreC/VraR/RcsB-like_REC"/>
</dbReference>
<dbReference type="InterPro" id="IPR036388">
    <property type="entry name" value="WH-like_DNA-bd_sf"/>
</dbReference>
<dbReference type="InterPro" id="IPR016032">
    <property type="entry name" value="Sig_transdc_resp-reg_C-effctor"/>
</dbReference>
<dbReference type="InterPro" id="IPR000792">
    <property type="entry name" value="Tscrpt_reg_LuxR_C"/>
</dbReference>
<feature type="modified residue" description="4-aspartylphosphate" evidence="5">
    <location>
        <position position="54"/>
    </location>
</feature>
<dbReference type="SUPFAM" id="SSF52172">
    <property type="entry name" value="CheY-like"/>
    <property type="match status" value="1"/>
</dbReference>
<evidence type="ECO:0000256" key="5">
    <source>
        <dbReference type="PROSITE-ProRule" id="PRU00169"/>
    </source>
</evidence>
<name>A0A5Q0QEF6_9SPHI</name>
<keyword evidence="3" id="KW-0238">DNA-binding</keyword>